<feature type="compositionally biased region" description="Basic residues" evidence="25">
    <location>
        <begin position="39"/>
        <end position="66"/>
    </location>
</feature>
<evidence type="ECO:0000259" key="26">
    <source>
        <dbReference type="Pfam" id="PF00852"/>
    </source>
</evidence>
<dbReference type="Gene3D" id="3.40.50.11660">
    <property type="entry name" value="Glycosyl transferase family 10, C-terminal domain"/>
    <property type="match status" value="2"/>
</dbReference>
<comment type="catalytic activity">
    <reaction evidence="18">
        <text>alpha-N-glycoloylneuraminosyl-(2-&gt;3)-beta-D-galactosyl-(1-&gt;4)-N-acetyl-beta-D-glucosaminyl-(1-&gt;3)-beta-D-galactosyl-(1-&gt;4)-N-acetyl-beta-D-glucosaminyl-(1-&gt;3)-beta-D-galactosyl-(1-&gt;4)-beta-D-glucosyl-(1&lt;-&gt;1')-ceramide + GDP-beta-L-fucose = alpha-N-glycoloylneuraminosyl-(2-&gt;3)-beta-D-galactosyl-(1-&gt;4)-N-acetyl-beta-D-glucosaminyl-(1-&gt;3)-beta-D-galactosyl-(1-&gt;4)-[alpha-L-fucosyl-(1-&gt;3)]-N-acetyl-beta-D-glucosaminyl-(1-&gt;3)-beta-D-galactosyl-(1-&gt;4)-beta-D-glucosyl-(1&lt;-&gt;1')-ceramide + GDP + H(+)</text>
        <dbReference type="Rhea" id="RHEA:48388"/>
        <dbReference type="ChEBI" id="CHEBI:15378"/>
        <dbReference type="ChEBI" id="CHEBI:57273"/>
        <dbReference type="ChEBI" id="CHEBI:58189"/>
        <dbReference type="ChEBI" id="CHEBI:90383"/>
        <dbReference type="ChEBI" id="CHEBI:90384"/>
    </reaction>
    <physiologicalReaction direction="left-to-right" evidence="18">
        <dbReference type="Rhea" id="RHEA:48389"/>
    </physiologicalReaction>
</comment>
<sequence>MRPVKTTRGPVKTRRGPVKTTRGPVKTRRGPVKTTRGPVKTRMRPVKTTRGPVKTRRGPVKTRRGPVKTTSGPVKTMTLQTLYDHSFSSLREMKLVCHLQSCLWVTGCIHVMAAEVANLSLPKVTGCLRVVCAVILALGTFLALYFVFIKSTLNPNCLPLPSSVDRHYPKAVKSTLVLVWFWPEDLKFDLDDCKKHFNIDGCRLTDDRSLYLKANEVIVFHDAIKDDLSNLPSIPRPAFQRWMWLNLEPPENTRRIQGVDNLFNLSLTFRKDADLQVRWDLTYVKVPREAAPLPEKEHLVCYIKGDKVADNSTAHRYYQELAKHIDVKVFDRLTSLFQQDYFDAVSKCKFHLAFENFIYRDYITEKLNGPLAVGTVPVALGPPRKNYEDFVPGDSLVHVNDFPDAKSLADFLKKVDADDDAYRRYFQWRKHFYAQRHPVTDNQKYLKAICTACAYSWRYRDYRQPHGLEVPHGLVEERRGDAPPPQLKSLADRHGPTSSRVRAGLTCIPQTIITIKSCKDTFPRCGLVLVWFWPEDLKFDLDDCKTSPTCRCAAAVSRCKFHLAFEDFIYRDDITEKLSGPLAGGTVSVALGPPRKNYEDFVPTISDTKSLTTRAGATFSGVNISPHFNATLSQIIMIIIIMKYLKAICAACDYSWRNRVIGNLHKWYFLLILRFTT</sequence>
<evidence type="ECO:0000256" key="17">
    <source>
        <dbReference type="ARBA" id="ARBA00036234"/>
    </source>
</evidence>
<comment type="caution">
    <text evidence="28">The sequence shown here is derived from an EMBL/GenBank/DDBJ whole genome shotgun (WGS) entry which is preliminary data.</text>
</comment>
<protein>
    <recommendedName>
        <fullName evidence="24">Fucosyltransferase</fullName>
        <ecNumber evidence="24">2.4.1.-</ecNumber>
    </recommendedName>
</protein>
<evidence type="ECO:0000256" key="20">
    <source>
        <dbReference type="ARBA" id="ARBA00036757"/>
    </source>
</evidence>
<dbReference type="EMBL" id="JAOPHQ010004096">
    <property type="protein sequence ID" value="KAK0140472.1"/>
    <property type="molecule type" value="Genomic_DNA"/>
</dbReference>
<dbReference type="AlphaFoldDB" id="A0AA47MHL8"/>
<evidence type="ECO:0000256" key="6">
    <source>
        <dbReference type="ARBA" id="ARBA00022679"/>
    </source>
</evidence>
<gene>
    <name evidence="28" type="primary">Fut9_2</name>
    <name evidence="28" type="ORF">N1851_022554</name>
</gene>
<keyword evidence="10 24" id="KW-0333">Golgi apparatus</keyword>
<evidence type="ECO:0000256" key="3">
    <source>
        <dbReference type="ARBA" id="ARBA00008919"/>
    </source>
</evidence>
<keyword evidence="9 24" id="KW-1133">Transmembrane helix</keyword>
<comment type="catalytic activity">
    <reaction evidence="23">
        <text>an alpha-L-Fuc-(1-&gt;2)-beta-D-Gal-(1-&gt;4)-beta-D-GlcNAc derivative + GDP-beta-L-fucose = an alpha-L-Fuc-(1-&gt;2)-beta-D-Gal-(1-&gt;4)-[alpha-L-Fuc-(1-&gt;3)]-beta-D-GlcNAc derivative + GDP + H(+)</text>
        <dbReference type="Rhea" id="RHEA:77191"/>
        <dbReference type="ChEBI" id="CHEBI:15378"/>
        <dbReference type="ChEBI" id="CHEBI:57273"/>
        <dbReference type="ChEBI" id="CHEBI:58189"/>
        <dbReference type="ChEBI" id="CHEBI:133510"/>
        <dbReference type="ChEBI" id="CHEBI:195560"/>
    </reaction>
    <physiologicalReaction direction="left-to-right" evidence="23">
        <dbReference type="Rhea" id="RHEA:77192"/>
    </physiologicalReaction>
</comment>
<feature type="transmembrane region" description="Helical" evidence="24">
    <location>
        <begin position="127"/>
        <end position="148"/>
    </location>
</feature>
<comment type="pathway">
    <text evidence="1">Protein modification; protein glycosylation.</text>
</comment>
<comment type="catalytic activity">
    <reaction evidence="19">
        <text>an N-acetyl-alpha-neuraminyl-(2-&gt;3)-beta-D-galactosyl-(1-&gt;4)-N-acetyl-beta-D-glucosaminyl derivative + GDP-beta-L-fucose = an alpha-Neu5Ac-(2-&gt;3)-beta-D-Gal-(1-&gt;4)-[alpha-L-Fuc-(1-&gt;3)]-beta-D-GlcNAc derivative + GDP + H(+)</text>
        <dbReference type="Rhea" id="RHEA:56076"/>
        <dbReference type="ChEBI" id="CHEBI:15378"/>
        <dbReference type="ChEBI" id="CHEBI:57273"/>
        <dbReference type="ChEBI" id="CHEBI:58189"/>
        <dbReference type="ChEBI" id="CHEBI:136545"/>
        <dbReference type="ChEBI" id="CHEBI:139509"/>
    </reaction>
    <physiologicalReaction direction="left-to-right" evidence="19">
        <dbReference type="Rhea" id="RHEA:56077"/>
    </physiologicalReaction>
</comment>
<keyword evidence="12 24" id="KW-0472">Membrane</keyword>
<keyword evidence="6 24" id="KW-0808">Transferase</keyword>
<evidence type="ECO:0000256" key="24">
    <source>
        <dbReference type="RuleBase" id="RU003832"/>
    </source>
</evidence>
<comment type="catalytic activity">
    <reaction evidence="20">
        <text>a neolactoside nLc4Cer + GDP-beta-L-fucose = a neolactoside III(3)-alpha-Fuc-nLc4Cer + GDP + H(+)</text>
        <dbReference type="Rhea" id="RHEA:48376"/>
        <dbReference type="ChEBI" id="CHEBI:15378"/>
        <dbReference type="ChEBI" id="CHEBI:57273"/>
        <dbReference type="ChEBI" id="CHEBI:58189"/>
        <dbReference type="ChEBI" id="CHEBI:90376"/>
        <dbReference type="ChEBI" id="CHEBI:90379"/>
    </reaction>
    <physiologicalReaction direction="left-to-right" evidence="20">
        <dbReference type="Rhea" id="RHEA:48377"/>
    </physiologicalReaction>
</comment>
<dbReference type="PANTHER" id="PTHR11929:SF10">
    <property type="entry name" value="4-GALACTOSYL-N-ACETYLGLUCOSAMINIDE 3-ALPHA-L-FUCOSYLTRANSFERASE 9"/>
    <property type="match status" value="1"/>
</dbReference>
<keyword evidence="11" id="KW-0443">Lipid metabolism</keyword>
<dbReference type="GO" id="GO:0032580">
    <property type="term" value="C:Golgi cisterna membrane"/>
    <property type="evidence" value="ECO:0007669"/>
    <property type="project" value="UniProtKB-SubCell"/>
</dbReference>
<evidence type="ECO:0000259" key="27">
    <source>
        <dbReference type="Pfam" id="PF17039"/>
    </source>
</evidence>
<evidence type="ECO:0000256" key="11">
    <source>
        <dbReference type="ARBA" id="ARBA00023098"/>
    </source>
</evidence>
<dbReference type="Proteomes" id="UP001174136">
    <property type="component" value="Unassembled WGS sequence"/>
</dbReference>
<dbReference type="SUPFAM" id="SSF53756">
    <property type="entry name" value="UDP-Glycosyltransferase/glycogen phosphorylase"/>
    <property type="match status" value="2"/>
</dbReference>
<keyword evidence="8" id="KW-0735">Signal-anchor</keyword>
<organism evidence="28 29">
    <name type="scientific">Merluccius polli</name>
    <name type="common">Benguela hake</name>
    <name type="synonym">Merluccius cadenati</name>
    <dbReference type="NCBI Taxonomy" id="89951"/>
    <lineage>
        <taxon>Eukaryota</taxon>
        <taxon>Metazoa</taxon>
        <taxon>Chordata</taxon>
        <taxon>Craniata</taxon>
        <taxon>Vertebrata</taxon>
        <taxon>Euteleostomi</taxon>
        <taxon>Actinopterygii</taxon>
        <taxon>Neopterygii</taxon>
        <taxon>Teleostei</taxon>
        <taxon>Neoteleostei</taxon>
        <taxon>Acanthomorphata</taxon>
        <taxon>Zeiogadaria</taxon>
        <taxon>Gadariae</taxon>
        <taxon>Gadiformes</taxon>
        <taxon>Gadoidei</taxon>
        <taxon>Merlucciidae</taxon>
        <taxon>Merluccius</taxon>
    </lineage>
</organism>
<dbReference type="InterPro" id="IPR055270">
    <property type="entry name" value="Glyco_tran_10_C"/>
</dbReference>
<evidence type="ECO:0000256" key="4">
    <source>
        <dbReference type="ARBA" id="ARBA00011738"/>
    </source>
</evidence>
<dbReference type="Pfam" id="PF17039">
    <property type="entry name" value="Glyco_tran_10_N"/>
    <property type="match status" value="1"/>
</dbReference>
<name>A0AA47MHL8_MERPO</name>
<dbReference type="GO" id="GO:0046920">
    <property type="term" value="F:alpha-(1-&gt;3)-fucosyltransferase activity"/>
    <property type="evidence" value="ECO:0007669"/>
    <property type="project" value="TreeGrafter"/>
</dbReference>
<feature type="domain" description="Fucosyltransferase C-terminal" evidence="26">
    <location>
        <begin position="294"/>
        <end position="460"/>
    </location>
</feature>
<accession>A0AA47MHL8</accession>
<dbReference type="Pfam" id="PF00852">
    <property type="entry name" value="Glyco_transf_10"/>
    <property type="match status" value="2"/>
</dbReference>
<evidence type="ECO:0000313" key="28">
    <source>
        <dbReference type="EMBL" id="KAK0140472.1"/>
    </source>
</evidence>
<comment type="subunit">
    <text evidence="4">Homodimer.</text>
</comment>
<comment type="similarity">
    <text evidence="3 24">Belongs to the glycosyltransferase 10 family.</text>
</comment>
<evidence type="ECO:0000313" key="29">
    <source>
        <dbReference type="Proteomes" id="UP001174136"/>
    </source>
</evidence>
<evidence type="ECO:0000256" key="22">
    <source>
        <dbReference type="ARBA" id="ARBA00043828"/>
    </source>
</evidence>
<evidence type="ECO:0000256" key="5">
    <source>
        <dbReference type="ARBA" id="ARBA00022676"/>
    </source>
</evidence>
<dbReference type="InterPro" id="IPR001503">
    <property type="entry name" value="Glyco_trans_10"/>
</dbReference>
<feature type="domain" description="Fucosyltransferase C-terminal" evidence="26">
    <location>
        <begin position="552"/>
        <end position="605"/>
    </location>
</feature>
<evidence type="ECO:0000256" key="23">
    <source>
        <dbReference type="ARBA" id="ARBA00043838"/>
    </source>
</evidence>
<feature type="region of interest" description="Disordered" evidence="25">
    <location>
        <begin position="476"/>
        <end position="497"/>
    </location>
</feature>
<evidence type="ECO:0000256" key="25">
    <source>
        <dbReference type="SAM" id="MobiDB-lite"/>
    </source>
</evidence>
<comment type="subcellular location">
    <subcellularLocation>
        <location evidence="24">Golgi apparatus</location>
        <location evidence="24">Golgi stack membrane</location>
        <topology evidence="24">Single-pass type II membrane protein</topology>
    </subcellularLocation>
    <subcellularLocation>
        <location evidence="21">Golgi apparatus</location>
        <location evidence="21">trans-Golgi network membrane</location>
        <topology evidence="21">Single-pass type II membrane protein</topology>
    </subcellularLocation>
</comment>
<dbReference type="InterPro" id="IPR031481">
    <property type="entry name" value="Glyco_tran_10_N"/>
</dbReference>
<evidence type="ECO:0000256" key="7">
    <source>
        <dbReference type="ARBA" id="ARBA00022692"/>
    </source>
</evidence>
<evidence type="ECO:0000256" key="14">
    <source>
        <dbReference type="ARBA" id="ARBA00023180"/>
    </source>
</evidence>
<evidence type="ECO:0000256" key="1">
    <source>
        <dbReference type="ARBA" id="ARBA00004922"/>
    </source>
</evidence>
<feature type="region of interest" description="Disordered" evidence="25">
    <location>
        <begin position="1"/>
        <end position="73"/>
    </location>
</feature>
<evidence type="ECO:0000256" key="10">
    <source>
        <dbReference type="ARBA" id="ARBA00023034"/>
    </source>
</evidence>
<feature type="domain" description="Fucosyltransferase N-terminal" evidence="27">
    <location>
        <begin position="173"/>
        <end position="279"/>
    </location>
</feature>
<keyword evidence="14" id="KW-0325">Glycoprotein</keyword>
<evidence type="ECO:0000256" key="21">
    <source>
        <dbReference type="ARBA" id="ARBA00037848"/>
    </source>
</evidence>
<evidence type="ECO:0000256" key="15">
    <source>
        <dbReference type="ARBA" id="ARBA00029329"/>
    </source>
</evidence>
<keyword evidence="29" id="KW-1185">Reference proteome</keyword>
<evidence type="ECO:0000256" key="18">
    <source>
        <dbReference type="ARBA" id="ARBA00036295"/>
    </source>
</evidence>
<evidence type="ECO:0000256" key="8">
    <source>
        <dbReference type="ARBA" id="ARBA00022968"/>
    </source>
</evidence>
<evidence type="ECO:0000256" key="9">
    <source>
        <dbReference type="ARBA" id="ARBA00022989"/>
    </source>
</evidence>
<dbReference type="PANTHER" id="PTHR11929">
    <property type="entry name" value="ALPHA- 1,3 -FUCOSYLTRANSFERASE"/>
    <property type="match status" value="1"/>
</dbReference>
<proteinExistence type="inferred from homology"/>
<evidence type="ECO:0000256" key="2">
    <source>
        <dbReference type="ARBA" id="ARBA00004934"/>
    </source>
</evidence>
<dbReference type="InterPro" id="IPR038577">
    <property type="entry name" value="GT10-like_C_sf"/>
</dbReference>
<evidence type="ECO:0000256" key="19">
    <source>
        <dbReference type="ARBA" id="ARBA00036481"/>
    </source>
</evidence>
<comment type="catalytic activity">
    <reaction evidence="15">
        <text>a beta-D-galactosyl-(1-&gt;4)-N-acetyl-beta-D-glucosaminyl derivative + GDP-beta-L-fucose = a beta-D-galactosyl-(1-&gt;4)-[alpha-L-fucosyl-(1-&gt;3)]-N-acetyl-beta-D-glucosaminyl derivative + GDP + H(+)</text>
        <dbReference type="Rhea" id="RHEA:14257"/>
        <dbReference type="ChEBI" id="CHEBI:15378"/>
        <dbReference type="ChEBI" id="CHEBI:57273"/>
        <dbReference type="ChEBI" id="CHEBI:58189"/>
        <dbReference type="ChEBI" id="CHEBI:133507"/>
        <dbReference type="ChEBI" id="CHEBI:137941"/>
        <dbReference type="EC" id="2.4.1.152"/>
    </reaction>
    <physiologicalReaction direction="left-to-right" evidence="15">
        <dbReference type="Rhea" id="RHEA:14258"/>
    </physiologicalReaction>
</comment>
<keyword evidence="13" id="KW-1015">Disulfide bond</keyword>
<comment type="catalytic activity">
    <reaction evidence="17">
        <text>an alpha-Neu5Ac-(2-&gt;3)-beta-D-Gal-(1-&gt;4)-beta-D-GlcNAc-(1-&gt;3)-beta-D-Gal-(1-&gt;4)-beta-D-GlcNAc derivative + GDP-beta-L-fucose = an alpha-Neu5Ac-(2-&gt;3)-beta-D-Gal-(1-&gt;4)-beta-D-GlcNAc-(1-&gt;3)-beta-D-Gal-(1-&gt;4)-[alpha-L-Fuc-(1-&gt;3)]-beta-D-GlcNAc derivative + GDP + H(+)</text>
        <dbReference type="Rhea" id="RHEA:68044"/>
        <dbReference type="ChEBI" id="CHEBI:15378"/>
        <dbReference type="ChEBI" id="CHEBI:57273"/>
        <dbReference type="ChEBI" id="CHEBI:58189"/>
        <dbReference type="ChEBI" id="CHEBI:145343"/>
        <dbReference type="ChEBI" id="CHEBI:176900"/>
    </reaction>
    <physiologicalReaction direction="left-to-right" evidence="17">
        <dbReference type="Rhea" id="RHEA:68045"/>
    </physiologicalReaction>
</comment>
<keyword evidence="7 24" id="KW-0812">Transmembrane</keyword>
<comment type="catalytic activity">
    <reaction evidence="22">
        <text>beta-D-Gal-(1-&gt;4)-beta-D-GlcNAc-(1-&gt;3)-beta-D-Gal-(1-&gt;4)-D-Glc + GDP-beta-L-fucose = beta-D-Gal-(1-&gt;4)-[alpha-L-Fuc-(1-&gt;3)]-beta-D-GlcNAc-(1-&gt;3)-beta-D-Gal-(1-&gt;4)-D-Glc + GDP + H(+)</text>
        <dbReference type="Rhea" id="RHEA:77187"/>
        <dbReference type="ChEBI" id="CHEBI:15378"/>
        <dbReference type="ChEBI" id="CHEBI:57273"/>
        <dbReference type="ChEBI" id="CHEBI:58189"/>
        <dbReference type="ChEBI" id="CHEBI:60239"/>
        <dbReference type="ChEBI" id="CHEBI:61352"/>
    </reaction>
    <physiologicalReaction direction="left-to-right" evidence="22">
        <dbReference type="Rhea" id="RHEA:77188"/>
    </physiologicalReaction>
</comment>
<evidence type="ECO:0000256" key="13">
    <source>
        <dbReference type="ARBA" id="ARBA00023157"/>
    </source>
</evidence>
<evidence type="ECO:0000256" key="12">
    <source>
        <dbReference type="ARBA" id="ARBA00023136"/>
    </source>
</evidence>
<comment type="pathway">
    <text evidence="2">Glycolipid biosynthesis.</text>
</comment>
<keyword evidence="5 24" id="KW-0328">Glycosyltransferase</keyword>
<dbReference type="EC" id="2.4.1.-" evidence="24"/>
<comment type="catalytic activity">
    <reaction evidence="16">
        <text>alpha-D-galactosyl-(1-&gt;3)-beta-D-galactosyl-(1-&gt;4)-N-acetyl-beta-D-glucosaminyl-(1-&gt;3)-beta-D-galactosyl-(1-&gt;4)-beta-D-glucosyl-(1&lt;-&gt;1')-ceramide + GDP-beta-L-fucose = a neolactoside IV(3)-alpha-Gal,III(3)-alpha-Fuc-nLc4Cer + GDP + H(+)</text>
        <dbReference type="Rhea" id="RHEA:48380"/>
        <dbReference type="ChEBI" id="CHEBI:15378"/>
        <dbReference type="ChEBI" id="CHEBI:57273"/>
        <dbReference type="ChEBI" id="CHEBI:58189"/>
        <dbReference type="ChEBI" id="CHEBI:90380"/>
        <dbReference type="ChEBI" id="CHEBI:90381"/>
    </reaction>
    <physiologicalReaction direction="left-to-right" evidence="16">
        <dbReference type="Rhea" id="RHEA:48381"/>
    </physiologicalReaction>
</comment>
<reference evidence="28" key="1">
    <citation type="journal article" date="2023" name="Front. Mar. Sci.">
        <title>A new Merluccius polli reference genome to investigate the effects of global change in West African waters.</title>
        <authorList>
            <person name="Mateo J.L."/>
            <person name="Blanco-Fernandez C."/>
            <person name="Garcia-Vazquez E."/>
            <person name="Machado-Schiaffino G."/>
        </authorList>
    </citation>
    <scope>NUCLEOTIDE SEQUENCE</scope>
    <source>
        <strain evidence="28">C29</strain>
        <tissue evidence="28">Fin</tissue>
    </source>
</reference>
<evidence type="ECO:0000256" key="16">
    <source>
        <dbReference type="ARBA" id="ARBA00036053"/>
    </source>
</evidence>